<name>A0A7S3Q6I9_9STRA</name>
<reference evidence="4" key="1">
    <citation type="submission" date="2021-01" db="EMBL/GenBank/DDBJ databases">
        <authorList>
            <person name="Corre E."/>
            <person name="Pelletier E."/>
            <person name="Niang G."/>
            <person name="Scheremetjew M."/>
            <person name="Finn R."/>
            <person name="Kale V."/>
            <person name="Holt S."/>
            <person name="Cochrane G."/>
            <person name="Meng A."/>
            <person name="Brown T."/>
            <person name="Cohen L."/>
        </authorList>
    </citation>
    <scope>NUCLEOTIDE SEQUENCE</scope>
    <source>
        <strain evidence="4">MM31A-1</strain>
    </source>
</reference>
<keyword evidence="3" id="KW-1133">Transmembrane helix</keyword>
<evidence type="ECO:0000313" key="4">
    <source>
        <dbReference type="EMBL" id="CAE0467563.1"/>
    </source>
</evidence>
<comment type="similarity">
    <text evidence="1">Belongs to the sel-1 family.</text>
</comment>
<accession>A0A7S3Q6I9</accession>
<dbReference type="InterPro" id="IPR050767">
    <property type="entry name" value="Sel1_AlgK"/>
</dbReference>
<feature type="transmembrane region" description="Helical" evidence="3">
    <location>
        <begin position="1022"/>
        <end position="1045"/>
    </location>
</feature>
<dbReference type="SMART" id="SM00671">
    <property type="entry name" value="SEL1"/>
    <property type="match status" value="6"/>
</dbReference>
<dbReference type="SUPFAM" id="SSF81901">
    <property type="entry name" value="HCP-like"/>
    <property type="match status" value="3"/>
</dbReference>
<organism evidence="4">
    <name type="scientific">Chaetoceros debilis</name>
    <dbReference type="NCBI Taxonomy" id="122233"/>
    <lineage>
        <taxon>Eukaryota</taxon>
        <taxon>Sar</taxon>
        <taxon>Stramenopiles</taxon>
        <taxon>Ochrophyta</taxon>
        <taxon>Bacillariophyta</taxon>
        <taxon>Coscinodiscophyceae</taxon>
        <taxon>Chaetocerotophycidae</taxon>
        <taxon>Chaetocerotales</taxon>
        <taxon>Chaetocerotaceae</taxon>
        <taxon>Chaetoceros</taxon>
    </lineage>
</organism>
<dbReference type="Pfam" id="PF08238">
    <property type="entry name" value="Sel1"/>
    <property type="match status" value="8"/>
</dbReference>
<evidence type="ECO:0000256" key="2">
    <source>
        <dbReference type="SAM" id="MobiDB-lite"/>
    </source>
</evidence>
<proteinExistence type="inferred from homology"/>
<feature type="region of interest" description="Disordered" evidence="2">
    <location>
        <begin position="131"/>
        <end position="191"/>
    </location>
</feature>
<feature type="compositionally biased region" description="Low complexity" evidence="2">
    <location>
        <begin position="142"/>
        <end position="165"/>
    </location>
</feature>
<dbReference type="PANTHER" id="PTHR11102:SF147">
    <property type="entry name" value="SEL1L ADAPTOR SUBUNIT OF ERAD E3 UBIQUITIN LIGASE"/>
    <property type="match status" value="1"/>
</dbReference>
<keyword evidence="3" id="KW-0812">Transmembrane</keyword>
<gene>
    <name evidence="4" type="ORF">CDEB00056_LOCUS12415</name>
</gene>
<protein>
    <submittedName>
        <fullName evidence="4">Uncharacterized protein</fullName>
    </submittedName>
</protein>
<dbReference type="InterPro" id="IPR011990">
    <property type="entry name" value="TPR-like_helical_dom_sf"/>
</dbReference>
<dbReference type="Gene3D" id="1.25.40.10">
    <property type="entry name" value="Tetratricopeptide repeat domain"/>
    <property type="match status" value="4"/>
</dbReference>
<keyword evidence="3" id="KW-0472">Membrane</keyword>
<dbReference type="InterPro" id="IPR006597">
    <property type="entry name" value="Sel1-like"/>
</dbReference>
<dbReference type="EMBL" id="HBIO01016102">
    <property type="protein sequence ID" value="CAE0467563.1"/>
    <property type="molecule type" value="Transcribed_RNA"/>
</dbReference>
<feature type="compositionally biased region" description="Basic and acidic residues" evidence="2">
    <location>
        <begin position="172"/>
        <end position="183"/>
    </location>
</feature>
<dbReference type="GO" id="GO:0005789">
    <property type="term" value="C:endoplasmic reticulum membrane"/>
    <property type="evidence" value="ECO:0007669"/>
    <property type="project" value="TreeGrafter"/>
</dbReference>
<dbReference type="GO" id="GO:0036503">
    <property type="term" value="P:ERAD pathway"/>
    <property type="evidence" value="ECO:0007669"/>
    <property type="project" value="TreeGrafter"/>
</dbReference>
<dbReference type="AlphaFoldDB" id="A0A7S3Q6I9"/>
<dbReference type="PANTHER" id="PTHR11102">
    <property type="entry name" value="SEL-1-LIKE PROTEIN"/>
    <property type="match status" value="1"/>
</dbReference>
<sequence>MMAKYWKVVLLIILTGLSIILSTALFALQMMLKQRKQAYKIYRDRKIKEIERSGGTSETWSNTVKVSTAMDSLTEINMRHGKFSHGATNEIAVSADAHLSLALRGIPFLMNADEENMQASALRPQLLFADSRESGNDDDENSSSSSSSSNDKNGDASASKSSSKGDAGGSTVKEEGDIKYKSDKKNRKRSSSSGQYKSVWALIKSYVFQDSNSESPTNNQSFNNTNTNAQSMDKLEMERKAMYHLEKAAELGNHQAQNMLANILASGILPFEDHPSLRTSGGKSKAKELLNVQADFAEGGEQLARAIILWHLSAMEGNIEAAMSLGYRNYVSATSGNEKFGLISEESLVSVDGVTFDTKGKMTESGKGIDATTSSRVHSSSASAHYGVLGTCESSLAYYEAAANAIMDEMESSPLRGKVPPARDYHKLAEIHQRGASSTLAYHNKPDELDEAIKYYQMRAKNPQQPDIHAAYKVANMYHYGLRGVKQDMTKALEYYTIAADLNSWEAAGQAGKFHLWGIGVGGQERNLKKAYNYFQLGTPGGLEGCQRRFRKKSTMKEKSADDDGLAWDHTVNEVYNCDHPCLNGKGLLHLYGMPMMVSVNVTRAIEYFELAKNLGNNDATYNLAMMRLGWMNPFYSTSFDYNRKDLDFIATRASSKDFVLGFELLKRADSMGHMQAKHRLAMLYSKGVSFDGVVVIKKNCSKALKLYMDLAEQGTTNTKRMRTAYKQYMDGDYESSLRNYLAAAETGSVEAQVNAAFMLEQGFCLGMNRLKCMKASVRMWRAAARQGDEEACLRVGDFYYYGHLRENTDSDISDTMSQRDVEYSSSPFPWTRYILYPEDLLVMAKKYTIKATRWVLSRSSGTRKNETLDRLEREGFCSNNDQSCVDKDRIAVPQPDKEQQDHFELAARYYRKAADDHGSARANFNLGFMHEWGLGLTQDFPLAKRFYDVAASAKNKEGEIAVQIALSMMRVHEMFVRAGLSIEKWLLQRLASPSKSSKDYDEVQVQYHVLTNGHKTATDILMYHIFNADTALILLLALILSALVQNIQYRRLR</sequence>
<evidence type="ECO:0000256" key="3">
    <source>
        <dbReference type="SAM" id="Phobius"/>
    </source>
</evidence>
<evidence type="ECO:0000256" key="1">
    <source>
        <dbReference type="ARBA" id="ARBA00038101"/>
    </source>
</evidence>